<dbReference type="InterPro" id="IPR036291">
    <property type="entry name" value="NAD(P)-bd_dom_sf"/>
</dbReference>
<evidence type="ECO:0000313" key="1">
    <source>
        <dbReference type="EMBL" id="SEB16340.1"/>
    </source>
</evidence>
<reference evidence="1 2" key="1">
    <citation type="submission" date="2016-10" db="EMBL/GenBank/DDBJ databases">
        <authorList>
            <person name="de Groot N.N."/>
        </authorList>
    </citation>
    <scope>NUCLEOTIDE SEQUENCE [LARGE SCALE GENOMIC DNA]</scope>
    <source>
        <strain evidence="1 2">CCM7597</strain>
    </source>
</reference>
<dbReference type="AlphaFoldDB" id="A0A1H4H4Q3"/>
<sequence length="319" mass="34924">MLYLNEQTIKQAITMSQVIDSIDLAYQTYEAKQYQMPARMRISHGVNDYLLMPCLTKDVIGTKLVAVHPENLNEPVIQGLVTVNDAKTGTPIAILNGAILTGLRTGAIGGSAVRHLSRPDADSLALIGTGAQGFYQVVAACAERNITHIHLFNRSKARMIDFVEKLQVELGEHIKISIHHSAADAAAKSDIIITATNSSHPVLPDDEALLEGKLIIGIGSYRQDMREFPHSVYRLIDNIYVDSTDAIQESGDLAQPLEQKWLHPSQIVTFSKVVTGVHNVSREKTVVFKSTGMALFDAVAAQQIYQQAKQQNIGTSLTL</sequence>
<dbReference type="PANTHER" id="PTHR13812:SF19">
    <property type="entry name" value="KETIMINE REDUCTASE MU-CRYSTALLIN"/>
    <property type="match status" value="1"/>
</dbReference>
<dbReference type="Gene3D" id="3.40.50.720">
    <property type="entry name" value="NAD(P)-binding Rossmann-like Domain"/>
    <property type="match status" value="1"/>
</dbReference>
<dbReference type="InterPro" id="IPR003462">
    <property type="entry name" value="ODC_Mu_crystall"/>
</dbReference>
<gene>
    <name evidence="1" type="ORF">SAMN05421743_1226</name>
</gene>
<organism evidence="1 2">
    <name type="scientific">Thalassobacillus cyri</name>
    <dbReference type="NCBI Taxonomy" id="571932"/>
    <lineage>
        <taxon>Bacteria</taxon>
        <taxon>Bacillati</taxon>
        <taxon>Bacillota</taxon>
        <taxon>Bacilli</taxon>
        <taxon>Bacillales</taxon>
        <taxon>Bacillaceae</taxon>
        <taxon>Thalassobacillus</taxon>
    </lineage>
</organism>
<name>A0A1H4H4Q3_9BACI</name>
<proteinExistence type="predicted"/>
<dbReference type="EMBL" id="FNQR01000022">
    <property type="protein sequence ID" value="SEB16340.1"/>
    <property type="molecule type" value="Genomic_DNA"/>
</dbReference>
<protein>
    <submittedName>
        <fullName evidence="1">Ornithine cyclodeaminase</fullName>
    </submittedName>
</protein>
<dbReference type="Gene3D" id="3.30.1780.10">
    <property type="entry name" value="ornithine cyclodeaminase, domain 1"/>
    <property type="match status" value="1"/>
</dbReference>
<dbReference type="InterPro" id="IPR023401">
    <property type="entry name" value="ODC_N"/>
</dbReference>
<dbReference type="Proteomes" id="UP000198584">
    <property type="component" value="Unassembled WGS sequence"/>
</dbReference>
<dbReference type="PIRSF" id="PIRSF001439">
    <property type="entry name" value="CryM"/>
    <property type="match status" value="1"/>
</dbReference>
<keyword evidence="2" id="KW-1185">Reference proteome</keyword>
<dbReference type="GO" id="GO:0005737">
    <property type="term" value="C:cytoplasm"/>
    <property type="evidence" value="ECO:0007669"/>
    <property type="project" value="TreeGrafter"/>
</dbReference>
<dbReference type="STRING" id="571932.SAMN05421743_1226"/>
<dbReference type="Pfam" id="PF02423">
    <property type="entry name" value="OCD_Mu_crystall"/>
    <property type="match status" value="1"/>
</dbReference>
<dbReference type="PANTHER" id="PTHR13812">
    <property type="entry name" value="KETIMINE REDUCTASE MU-CRYSTALLIN"/>
    <property type="match status" value="1"/>
</dbReference>
<accession>A0A1H4H4Q3</accession>
<dbReference type="SUPFAM" id="SSF51735">
    <property type="entry name" value="NAD(P)-binding Rossmann-fold domains"/>
    <property type="match status" value="1"/>
</dbReference>
<evidence type="ECO:0000313" key="2">
    <source>
        <dbReference type="Proteomes" id="UP000198584"/>
    </source>
</evidence>
<dbReference type="RefSeq" id="WP_176791737.1">
    <property type="nucleotide sequence ID" value="NZ_FNQR01000022.1"/>
</dbReference>